<evidence type="ECO:0000313" key="2">
    <source>
        <dbReference type="Proteomes" id="UP001271890"/>
    </source>
</evidence>
<protein>
    <submittedName>
        <fullName evidence="1">DUF2732 family protein</fullName>
    </submittedName>
</protein>
<dbReference type="Proteomes" id="UP001271890">
    <property type="component" value="Unassembled WGS sequence"/>
</dbReference>
<accession>A0ABU4SA47</accession>
<evidence type="ECO:0000313" key="1">
    <source>
        <dbReference type="EMBL" id="MDX7987682.1"/>
    </source>
</evidence>
<comment type="caution">
    <text evidence="1">The sequence shown here is derived from an EMBL/GenBank/DDBJ whole genome shotgun (WGS) entry which is preliminary data.</text>
</comment>
<sequence>MNTEQLIKQNREDERKTLAFRSASRLDSLAAHILNHKLDYAASAALLVAEAEKYEHEAQELDHV</sequence>
<dbReference type="EMBL" id="VCDN01000038">
    <property type="protein sequence ID" value="MDX7987682.1"/>
    <property type="molecule type" value="Genomic_DNA"/>
</dbReference>
<gene>
    <name evidence="1" type="ORF">FE392_10105</name>
</gene>
<dbReference type="RefSeq" id="WP_319930104.1">
    <property type="nucleotide sequence ID" value="NZ_VCDN01000038.1"/>
</dbReference>
<dbReference type="InterPro" id="IPR020126">
    <property type="entry name" value="DUF2732"/>
</dbReference>
<keyword evidence="2" id="KW-1185">Reference proteome</keyword>
<dbReference type="Pfam" id="PF10809">
    <property type="entry name" value="DUF2732"/>
    <property type="match status" value="1"/>
</dbReference>
<organism evidence="1 2">
    <name type="scientific">Xenorhabdus santafensis</name>
    <dbReference type="NCBI Taxonomy" id="2582833"/>
    <lineage>
        <taxon>Bacteria</taxon>
        <taxon>Pseudomonadati</taxon>
        <taxon>Pseudomonadota</taxon>
        <taxon>Gammaproteobacteria</taxon>
        <taxon>Enterobacterales</taxon>
        <taxon>Morganellaceae</taxon>
        <taxon>Xenorhabdus</taxon>
    </lineage>
</organism>
<reference evidence="2" key="1">
    <citation type="journal article" date="2024" name="Toxins">
        <title>Genome Sequence Analysis of Native Xenorhabdus Strains Isolated from Entomopathogenic Nematodes in Argentina.</title>
        <authorList>
            <person name="Palma L."/>
            <person name="Frizzo L."/>
            <person name="Kaiser S."/>
            <person name="Berry C."/>
            <person name="Caballero P."/>
            <person name="Bode H.B."/>
            <person name="Del Valle E.E."/>
        </authorList>
    </citation>
    <scope>NUCLEOTIDE SEQUENCE [LARGE SCALE GENOMIC DNA]</scope>
    <source>
        <strain evidence="2">12</strain>
    </source>
</reference>
<proteinExistence type="predicted"/>
<name>A0ABU4SA47_9GAMM</name>